<dbReference type="InterPro" id="IPR043136">
    <property type="entry name" value="B30.2/SPRY_sf"/>
</dbReference>
<dbReference type="Proteomes" id="UP000663829">
    <property type="component" value="Unassembled WGS sequence"/>
</dbReference>
<gene>
    <name evidence="1" type="ORF">GPM918_LOCUS26979</name>
    <name evidence="2" type="ORF">SRO942_LOCUS27229</name>
</gene>
<name>A0A815BCS7_9BILA</name>
<dbReference type="EMBL" id="CAJNOQ010011109">
    <property type="protein sequence ID" value="CAF1268882.1"/>
    <property type="molecule type" value="Genomic_DNA"/>
</dbReference>
<dbReference type="Gene3D" id="2.60.120.920">
    <property type="match status" value="1"/>
</dbReference>
<dbReference type="Proteomes" id="UP000681722">
    <property type="component" value="Unassembled WGS sequence"/>
</dbReference>
<organism evidence="1 3">
    <name type="scientific">Didymodactylos carnosus</name>
    <dbReference type="NCBI Taxonomy" id="1234261"/>
    <lineage>
        <taxon>Eukaryota</taxon>
        <taxon>Metazoa</taxon>
        <taxon>Spiralia</taxon>
        <taxon>Gnathifera</taxon>
        <taxon>Rotifera</taxon>
        <taxon>Eurotatoria</taxon>
        <taxon>Bdelloidea</taxon>
        <taxon>Philodinida</taxon>
        <taxon>Philodinidae</taxon>
        <taxon>Didymodactylos</taxon>
    </lineage>
</organism>
<reference evidence="1" key="1">
    <citation type="submission" date="2021-02" db="EMBL/GenBank/DDBJ databases">
        <authorList>
            <person name="Nowell W R."/>
        </authorList>
    </citation>
    <scope>NUCLEOTIDE SEQUENCE</scope>
</reference>
<protein>
    <recommendedName>
        <fullName evidence="4">B30.2/SPRY domain-containing protein</fullName>
    </recommendedName>
</protein>
<evidence type="ECO:0000313" key="1">
    <source>
        <dbReference type="EMBL" id="CAF1268882.1"/>
    </source>
</evidence>
<evidence type="ECO:0000313" key="2">
    <source>
        <dbReference type="EMBL" id="CAF4054871.1"/>
    </source>
</evidence>
<evidence type="ECO:0000313" key="3">
    <source>
        <dbReference type="Proteomes" id="UP000663829"/>
    </source>
</evidence>
<dbReference type="EMBL" id="CAJOBC010022287">
    <property type="protein sequence ID" value="CAF4054871.1"/>
    <property type="molecule type" value="Genomic_DNA"/>
</dbReference>
<keyword evidence="3" id="KW-1185">Reference proteome</keyword>
<proteinExistence type="predicted"/>
<comment type="caution">
    <text evidence="1">The sequence shown here is derived from an EMBL/GenBank/DDBJ whole genome shotgun (WGS) entry which is preliminary data.</text>
</comment>
<dbReference type="OrthoDB" id="10034890at2759"/>
<accession>A0A815BCS7</accession>
<sequence>MTTASNVQCTKCVKNTGIATCDGCLAKLCRRCFNDHRQELSEELDNVVYQHDILKQELETPNKNDSHQLLKQIDEWKKDSIDKINQLAEQCRTDVVKLLNKNKDGLIERFRKISNRVRKGRDDEDYVERDLSKWMADLKELKDELIRPSNFRIEEDKQQSPWIQKISVHQDIDNSSSLVEQIKSIAKQIQIPSQPKEKFDPVKGNATVQENGSVAVNSAQQNYSEIRELNLYTPGVHRIKIKIEKMLNNYWIFFGIVSSYQSMGGMPFGLKSSYGWAGNGKQMILNGASVDGGTTGYDGDIKENDIVELIINCDQSKIQLCNERSGKQYEIDIDKNICKFPWQLHLNFLQPNDRVRILP</sequence>
<evidence type="ECO:0008006" key="4">
    <source>
        <dbReference type="Google" id="ProtNLM"/>
    </source>
</evidence>
<dbReference type="AlphaFoldDB" id="A0A815BCS7"/>